<dbReference type="InterPro" id="IPR003593">
    <property type="entry name" value="AAA+_ATPase"/>
</dbReference>
<dbReference type="NCBIfam" id="TIGR02324">
    <property type="entry name" value="CP_lyasePhnL"/>
    <property type="match status" value="1"/>
</dbReference>
<evidence type="ECO:0000256" key="3">
    <source>
        <dbReference type="ARBA" id="ARBA00022840"/>
    </source>
</evidence>
<evidence type="ECO:0000256" key="2">
    <source>
        <dbReference type="ARBA" id="ARBA00022741"/>
    </source>
</evidence>
<dbReference type="PROSITE" id="PS50893">
    <property type="entry name" value="ABC_TRANSPORTER_2"/>
    <property type="match status" value="1"/>
</dbReference>
<protein>
    <submittedName>
        <fullName evidence="5">Alpha-D-ribose 1-methylphosphonate 5-triphosphate synthase subunit PhnL</fullName>
    </submittedName>
</protein>
<dbReference type="OrthoDB" id="9802264at2"/>
<proteinExistence type="inferred from homology"/>
<feature type="domain" description="ABC transporter" evidence="4">
    <location>
        <begin position="14"/>
        <end position="242"/>
    </location>
</feature>
<accession>A0A285SJ62</accession>
<evidence type="ECO:0000256" key="1">
    <source>
        <dbReference type="ARBA" id="ARBA00005417"/>
    </source>
</evidence>
<name>A0A285SJ62_9HYPH</name>
<dbReference type="GO" id="GO:0005524">
    <property type="term" value="F:ATP binding"/>
    <property type="evidence" value="ECO:0007669"/>
    <property type="project" value="UniProtKB-KW"/>
</dbReference>
<keyword evidence="2" id="KW-0547">Nucleotide-binding</keyword>
<gene>
    <name evidence="5" type="ORF">SAMN05421512_10517</name>
</gene>
<dbReference type="PROSITE" id="PS00211">
    <property type="entry name" value="ABC_TRANSPORTER_1"/>
    <property type="match status" value="1"/>
</dbReference>
<dbReference type="PANTHER" id="PTHR42798">
    <property type="entry name" value="LIPOPROTEIN-RELEASING SYSTEM ATP-BINDING PROTEIN LOLD"/>
    <property type="match status" value="1"/>
</dbReference>
<dbReference type="Proteomes" id="UP000219331">
    <property type="component" value="Unassembled WGS sequence"/>
</dbReference>
<dbReference type="InterPro" id="IPR012701">
    <property type="entry name" value="CP_lyase_PhnL"/>
</dbReference>
<keyword evidence="3" id="KW-0067">ATP-binding</keyword>
<dbReference type="InterPro" id="IPR003439">
    <property type="entry name" value="ABC_transporter-like_ATP-bd"/>
</dbReference>
<dbReference type="GO" id="GO:0016887">
    <property type="term" value="F:ATP hydrolysis activity"/>
    <property type="evidence" value="ECO:0007669"/>
    <property type="project" value="InterPro"/>
</dbReference>
<evidence type="ECO:0000313" key="6">
    <source>
        <dbReference type="Proteomes" id="UP000219331"/>
    </source>
</evidence>
<sequence length="243" mass="26031">MSDLVSREAGTVAVRASALSKSFRMHLQGGLELPVVEGASFEVHAGECVVLGGPSGAGKSSILKMLYGNYAATGGEILIRHGEAMVDLVAASPRLVLAIRRETLGYVSQFLRTVPRVAAIDVVAEPLVARGIDAATARERAARTLERLNLPRRLWQLPPATFSGGEQQRVNIARGFITDHPVLLLDEPTASLDAANRRVVIEMIAQKKAQGVAQIGIFHDEEVREAVADRIIDVRGFAPARAA</sequence>
<comment type="similarity">
    <text evidence="1">Belongs to the ABC transporter superfamily.</text>
</comment>
<dbReference type="Pfam" id="PF00005">
    <property type="entry name" value="ABC_tran"/>
    <property type="match status" value="1"/>
</dbReference>
<dbReference type="RefSeq" id="WP_097174755.1">
    <property type="nucleotide sequence ID" value="NZ_OBML01000005.1"/>
</dbReference>
<keyword evidence="6" id="KW-1185">Reference proteome</keyword>
<dbReference type="STRING" id="538381.GCA_001696535_02272"/>
<organism evidence="5 6">
    <name type="scientific">Stappia indica</name>
    <dbReference type="NCBI Taxonomy" id="538381"/>
    <lineage>
        <taxon>Bacteria</taxon>
        <taxon>Pseudomonadati</taxon>
        <taxon>Pseudomonadota</taxon>
        <taxon>Alphaproteobacteria</taxon>
        <taxon>Hyphomicrobiales</taxon>
        <taxon>Stappiaceae</taxon>
        <taxon>Stappia</taxon>
    </lineage>
</organism>
<dbReference type="InterPro" id="IPR017871">
    <property type="entry name" value="ABC_transporter-like_CS"/>
</dbReference>
<dbReference type="AlphaFoldDB" id="A0A285SJ62"/>
<reference evidence="5 6" key="1">
    <citation type="submission" date="2017-08" db="EMBL/GenBank/DDBJ databases">
        <authorList>
            <person name="de Groot N.N."/>
        </authorList>
    </citation>
    <scope>NUCLEOTIDE SEQUENCE [LARGE SCALE GENOMIC DNA]</scope>
    <source>
        <strain evidence="5 6">USBA 352</strain>
    </source>
</reference>
<dbReference type="EMBL" id="OBML01000005">
    <property type="protein sequence ID" value="SOC06169.1"/>
    <property type="molecule type" value="Genomic_DNA"/>
</dbReference>
<dbReference type="SMART" id="SM00382">
    <property type="entry name" value="AAA"/>
    <property type="match status" value="1"/>
</dbReference>
<dbReference type="Gene3D" id="3.40.50.300">
    <property type="entry name" value="P-loop containing nucleotide triphosphate hydrolases"/>
    <property type="match status" value="1"/>
</dbReference>
<dbReference type="InterPro" id="IPR027417">
    <property type="entry name" value="P-loop_NTPase"/>
</dbReference>
<evidence type="ECO:0000313" key="5">
    <source>
        <dbReference type="EMBL" id="SOC06169.1"/>
    </source>
</evidence>
<dbReference type="SUPFAM" id="SSF52540">
    <property type="entry name" value="P-loop containing nucleoside triphosphate hydrolases"/>
    <property type="match status" value="1"/>
</dbReference>
<evidence type="ECO:0000259" key="4">
    <source>
        <dbReference type="PROSITE" id="PS50893"/>
    </source>
</evidence>
<dbReference type="PANTHER" id="PTHR42798:SF7">
    <property type="entry name" value="ALPHA-D-RIBOSE 1-METHYLPHOSPHONATE 5-TRIPHOSPHATE SYNTHASE SUBUNIT PHNL"/>
    <property type="match status" value="1"/>
</dbReference>